<dbReference type="InterPro" id="IPR036259">
    <property type="entry name" value="MFS_trans_sf"/>
</dbReference>
<dbReference type="AlphaFoldDB" id="A0A914CFI9"/>
<feature type="transmembrane region" description="Helical" evidence="1">
    <location>
        <begin position="25"/>
        <end position="45"/>
    </location>
</feature>
<dbReference type="Proteomes" id="UP000887540">
    <property type="component" value="Unplaced"/>
</dbReference>
<evidence type="ECO:0000256" key="1">
    <source>
        <dbReference type="SAM" id="Phobius"/>
    </source>
</evidence>
<keyword evidence="1" id="KW-0472">Membrane</keyword>
<accession>A0A914CFI9</accession>
<dbReference type="WBParaSite" id="ACRNAN_scaffold10101.g29321.t1">
    <property type="protein sequence ID" value="ACRNAN_scaffold10101.g29321.t1"/>
    <property type="gene ID" value="ACRNAN_scaffold10101.g29321"/>
</dbReference>
<dbReference type="SUPFAM" id="SSF103473">
    <property type="entry name" value="MFS general substrate transporter"/>
    <property type="match status" value="1"/>
</dbReference>
<keyword evidence="2" id="KW-1185">Reference proteome</keyword>
<keyword evidence="1" id="KW-0812">Transmembrane</keyword>
<evidence type="ECO:0000313" key="2">
    <source>
        <dbReference type="Proteomes" id="UP000887540"/>
    </source>
</evidence>
<reference evidence="3" key="1">
    <citation type="submission" date="2022-11" db="UniProtKB">
        <authorList>
            <consortium name="WormBaseParasite"/>
        </authorList>
    </citation>
    <scope>IDENTIFICATION</scope>
</reference>
<protein>
    <submittedName>
        <fullName evidence="3">Major facilitator superfamily (MFS) profile domain-containing protein</fullName>
    </submittedName>
</protein>
<keyword evidence="1" id="KW-1133">Transmembrane helix</keyword>
<name>A0A914CFI9_9BILA</name>
<evidence type="ECO:0000313" key="3">
    <source>
        <dbReference type="WBParaSite" id="ACRNAN_scaffold10101.g29321.t1"/>
    </source>
</evidence>
<organism evidence="2 3">
    <name type="scientific">Acrobeloides nanus</name>
    <dbReference type="NCBI Taxonomy" id="290746"/>
    <lineage>
        <taxon>Eukaryota</taxon>
        <taxon>Metazoa</taxon>
        <taxon>Ecdysozoa</taxon>
        <taxon>Nematoda</taxon>
        <taxon>Chromadorea</taxon>
        <taxon>Rhabditida</taxon>
        <taxon>Tylenchina</taxon>
        <taxon>Cephalobomorpha</taxon>
        <taxon>Cephaloboidea</taxon>
        <taxon>Cephalobidae</taxon>
        <taxon>Acrobeloides</taxon>
    </lineage>
</organism>
<proteinExistence type="predicted"/>
<sequence>MAGSVARTIGPIVVAVMFENYGPEITWVLPIIMLAVTVLLWIICWKKIVPLDSNPKLKPGESHKYDNGNK</sequence>